<evidence type="ECO:0000313" key="3">
    <source>
        <dbReference type="Proteomes" id="UP000012160"/>
    </source>
</evidence>
<gene>
    <name evidence="2" type="ORF">LEP1GSC187_3488</name>
</gene>
<keyword evidence="1" id="KW-1133">Transmembrane helix</keyword>
<keyword evidence="1" id="KW-0812">Transmembrane</keyword>
<sequence>MTDFINILWGWSFNFHGTKISNRIRSSLSAFVFHRIHDLLSSVSAVFLKIIKLYFLNIKKKLNIRFDKNLNHENIRFLICEIL</sequence>
<evidence type="ECO:0000313" key="2">
    <source>
        <dbReference type="EMBL" id="EMO44117.1"/>
    </source>
</evidence>
<dbReference type="EMBL" id="AHOQ02000043">
    <property type="protein sequence ID" value="EMO44117.1"/>
    <property type="molecule type" value="Genomic_DNA"/>
</dbReference>
<accession>M6UG82</accession>
<name>M6UG82_9LEPT</name>
<keyword evidence="1" id="KW-0472">Membrane</keyword>
<evidence type="ECO:0000256" key="1">
    <source>
        <dbReference type="SAM" id="Phobius"/>
    </source>
</evidence>
<comment type="caution">
    <text evidence="2">The sequence shown here is derived from an EMBL/GenBank/DDBJ whole genome shotgun (WGS) entry which is preliminary data.</text>
</comment>
<dbReference type="Proteomes" id="UP000012160">
    <property type="component" value="Unassembled WGS sequence"/>
</dbReference>
<protein>
    <submittedName>
        <fullName evidence="2">Uncharacterized protein</fullName>
    </submittedName>
</protein>
<proteinExistence type="predicted"/>
<reference evidence="2 3" key="1">
    <citation type="submission" date="2013-01" db="EMBL/GenBank/DDBJ databases">
        <authorList>
            <person name="Harkins D.M."/>
            <person name="Durkin A.S."/>
            <person name="Brinkac L.M."/>
            <person name="Haft D.H."/>
            <person name="Selengut J.D."/>
            <person name="Sanka R."/>
            <person name="DePew J."/>
            <person name="Purushe J."/>
            <person name="Matthias M.A."/>
            <person name="Vinetz J.M."/>
            <person name="Sutton G.G."/>
            <person name="Nierman W.C."/>
            <person name="Fouts D.E."/>
        </authorList>
    </citation>
    <scope>NUCLEOTIDE SEQUENCE [LARGE SCALE GENOMIC DNA]</scope>
    <source>
        <strain evidence="2 3">ZUN179</strain>
    </source>
</reference>
<dbReference type="AlphaFoldDB" id="M6UG82"/>
<organism evidence="2 3">
    <name type="scientific">Leptospira santarosai str. ZUN179</name>
    <dbReference type="NCBI Taxonomy" id="1049985"/>
    <lineage>
        <taxon>Bacteria</taxon>
        <taxon>Pseudomonadati</taxon>
        <taxon>Spirochaetota</taxon>
        <taxon>Spirochaetia</taxon>
        <taxon>Leptospirales</taxon>
        <taxon>Leptospiraceae</taxon>
        <taxon>Leptospira</taxon>
    </lineage>
</organism>
<feature type="transmembrane region" description="Helical" evidence="1">
    <location>
        <begin position="39"/>
        <end position="58"/>
    </location>
</feature>